<feature type="region of interest" description="Disordered" evidence="1">
    <location>
        <begin position="39"/>
        <end position="78"/>
    </location>
</feature>
<keyword evidence="3" id="KW-1185">Reference proteome</keyword>
<dbReference type="Proteomes" id="UP001386437">
    <property type="component" value="Unassembled WGS sequence"/>
</dbReference>
<proteinExistence type="predicted"/>
<comment type="caution">
    <text evidence="2">The sequence shown here is derived from an EMBL/GenBank/DDBJ whole genome shotgun (WGS) entry which is preliminary data.</text>
</comment>
<dbReference type="EMBL" id="JACFYJ010000101">
    <property type="protein sequence ID" value="MEI6002233.1"/>
    <property type="molecule type" value="Genomic_DNA"/>
</dbReference>
<name>A0ABU8J3P5_9BURK</name>
<gene>
    <name evidence="2" type="ORF">H3V53_35455</name>
</gene>
<evidence type="ECO:0000256" key="1">
    <source>
        <dbReference type="SAM" id="MobiDB-lite"/>
    </source>
</evidence>
<reference evidence="2 3" key="1">
    <citation type="journal article" date="2022" name="Arch. Microbiol.">
        <title>Paraburkholderia bengalensis sp. nov. isolated from roots of Oryza sativa, IR64.</title>
        <authorList>
            <person name="Nag P."/>
            <person name="Mondal N."/>
            <person name="Sarkar J."/>
            <person name="Das S."/>
        </authorList>
    </citation>
    <scope>NUCLEOTIDE SEQUENCE [LARGE SCALE GENOMIC DNA]</scope>
    <source>
        <strain evidence="2 3">IR64_4_BI</strain>
    </source>
</reference>
<evidence type="ECO:0000313" key="3">
    <source>
        <dbReference type="Proteomes" id="UP001386437"/>
    </source>
</evidence>
<evidence type="ECO:0000313" key="2">
    <source>
        <dbReference type="EMBL" id="MEI6002233.1"/>
    </source>
</evidence>
<dbReference type="RefSeq" id="WP_336601874.1">
    <property type="nucleotide sequence ID" value="NZ_JACFYJ010000101.1"/>
</dbReference>
<protein>
    <submittedName>
        <fullName evidence="2">Uncharacterized protein</fullName>
    </submittedName>
</protein>
<feature type="compositionally biased region" description="Basic and acidic residues" evidence="1">
    <location>
        <begin position="68"/>
        <end position="78"/>
    </location>
</feature>
<accession>A0ABU8J3P5</accession>
<organism evidence="2 3">
    <name type="scientific">Paraburkholderia bengalensis</name>
    <dbReference type="NCBI Taxonomy" id="2747562"/>
    <lineage>
        <taxon>Bacteria</taxon>
        <taxon>Pseudomonadati</taxon>
        <taxon>Pseudomonadota</taxon>
        <taxon>Betaproteobacteria</taxon>
        <taxon>Burkholderiales</taxon>
        <taxon>Burkholderiaceae</taxon>
        <taxon>Paraburkholderia</taxon>
    </lineage>
</organism>
<sequence>MQPLSWELIEANGRHAAFPLLRRGACHCTNRYARTLEAAREGGRHAASHHSAVPLQDTARRVAQPPEGGEHRERAGKN</sequence>